<accession>A0A644WDZ0</accession>
<sequence length="369" mass="40775">MPLEIVRNDITKMRVDAVVNAANSGLQRGGGVCGAIFAAAGAGELERECAKIGGCATGSAVITGGGKLPAKFIIHTVGPVWQGGQNGEEEKLRACYRNSLELAVSRGFESVAFPLISSGIYGYPKDQALNVAVSEIGSFLLEHDIDVFLVVFDRDSYRLGEERYRSIQAFIDDAYAKARERERSSRLAELAIQLTQEKESSARTEPKAAPVSSPKAPPFFRPKASRKPEPEEAEEWEEAETAPHPAPSGLERFIERAGESFTQALLRLIDERGLTDPQVYQRANLDRRLFSKIRSNPQYRPSKNTALALAVALRLNLDQTQDLLRRAGYALSPSSRFDLIVEYFIREENYNIFEINEALFAFDESLLGA</sequence>
<evidence type="ECO:0000256" key="1">
    <source>
        <dbReference type="SAM" id="MobiDB-lite"/>
    </source>
</evidence>
<dbReference type="Pfam" id="PF01661">
    <property type="entry name" value="Macro"/>
    <property type="match status" value="1"/>
</dbReference>
<dbReference type="CDD" id="cd02908">
    <property type="entry name" value="Macro_OAADPr_deacetylase"/>
    <property type="match status" value="1"/>
</dbReference>
<dbReference type="SMART" id="SM00506">
    <property type="entry name" value="A1pp"/>
    <property type="match status" value="1"/>
</dbReference>
<dbReference type="EC" id="3.5.1.-" evidence="3"/>
<dbReference type="EMBL" id="VSSQ01000840">
    <property type="protein sequence ID" value="MPM02040.1"/>
    <property type="molecule type" value="Genomic_DNA"/>
</dbReference>
<dbReference type="PROSITE" id="PS51154">
    <property type="entry name" value="MACRO"/>
    <property type="match status" value="1"/>
</dbReference>
<dbReference type="PANTHER" id="PTHR11106:SF27">
    <property type="entry name" value="MACRO DOMAIN-CONTAINING PROTEIN"/>
    <property type="match status" value="1"/>
</dbReference>
<evidence type="ECO:0000259" key="2">
    <source>
        <dbReference type="PROSITE" id="PS51154"/>
    </source>
</evidence>
<dbReference type="SUPFAM" id="SSF47413">
    <property type="entry name" value="lambda repressor-like DNA-binding domains"/>
    <property type="match status" value="1"/>
</dbReference>
<keyword evidence="3" id="KW-0378">Hydrolase</keyword>
<dbReference type="InterPro" id="IPR002589">
    <property type="entry name" value="Macro_dom"/>
</dbReference>
<evidence type="ECO:0000313" key="3">
    <source>
        <dbReference type="EMBL" id="MPM02040.1"/>
    </source>
</evidence>
<feature type="domain" description="Macro" evidence="2">
    <location>
        <begin position="1"/>
        <end position="168"/>
    </location>
</feature>
<feature type="region of interest" description="Disordered" evidence="1">
    <location>
        <begin position="196"/>
        <end position="247"/>
    </location>
</feature>
<organism evidence="3">
    <name type="scientific">bioreactor metagenome</name>
    <dbReference type="NCBI Taxonomy" id="1076179"/>
    <lineage>
        <taxon>unclassified sequences</taxon>
        <taxon>metagenomes</taxon>
        <taxon>ecological metagenomes</taxon>
    </lineage>
</organism>
<dbReference type="InterPro" id="IPR043472">
    <property type="entry name" value="Macro_dom-like"/>
</dbReference>
<proteinExistence type="predicted"/>
<protein>
    <submittedName>
        <fullName evidence="3">O-acetyl-ADP-ribose deacetylase</fullName>
        <ecNumber evidence="3">3.5.1.-</ecNumber>
    </submittedName>
</protein>
<reference evidence="3" key="1">
    <citation type="submission" date="2019-08" db="EMBL/GenBank/DDBJ databases">
        <authorList>
            <person name="Kucharzyk K."/>
            <person name="Murdoch R.W."/>
            <person name="Higgins S."/>
            <person name="Loffler F."/>
        </authorList>
    </citation>
    <scope>NUCLEOTIDE SEQUENCE</scope>
</reference>
<feature type="compositionally biased region" description="Basic and acidic residues" evidence="1">
    <location>
        <begin position="196"/>
        <end position="206"/>
    </location>
</feature>
<comment type="caution">
    <text evidence="3">The sequence shown here is derived from an EMBL/GenBank/DDBJ whole genome shotgun (WGS) entry which is preliminary data.</text>
</comment>
<dbReference type="AlphaFoldDB" id="A0A644WDZ0"/>
<gene>
    <name evidence="3" type="primary">ymdB_14</name>
    <name evidence="3" type="ORF">SDC9_48285</name>
</gene>
<dbReference type="GO" id="GO:0016787">
    <property type="term" value="F:hydrolase activity"/>
    <property type="evidence" value="ECO:0007669"/>
    <property type="project" value="UniProtKB-KW"/>
</dbReference>
<name>A0A644WDZ0_9ZZZZ</name>
<dbReference type="InterPro" id="IPR010982">
    <property type="entry name" value="Lambda_DNA-bd_dom_sf"/>
</dbReference>
<dbReference type="PANTHER" id="PTHR11106">
    <property type="entry name" value="GANGLIOSIDE INDUCED DIFFERENTIATION ASSOCIATED PROTEIN 2-RELATED"/>
    <property type="match status" value="1"/>
</dbReference>
<dbReference type="SUPFAM" id="SSF52949">
    <property type="entry name" value="Macro domain-like"/>
    <property type="match status" value="1"/>
</dbReference>
<feature type="compositionally biased region" description="Acidic residues" evidence="1">
    <location>
        <begin position="231"/>
        <end position="240"/>
    </location>
</feature>
<dbReference type="GO" id="GO:0003677">
    <property type="term" value="F:DNA binding"/>
    <property type="evidence" value="ECO:0007669"/>
    <property type="project" value="InterPro"/>
</dbReference>
<dbReference type="Gene3D" id="3.40.220.10">
    <property type="entry name" value="Leucine Aminopeptidase, subunit E, domain 1"/>
    <property type="match status" value="1"/>
</dbReference>